<dbReference type="InterPro" id="IPR052901">
    <property type="entry name" value="Bact_TGase-like"/>
</dbReference>
<evidence type="ECO:0000256" key="1">
    <source>
        <dbReference type="SAM" id="MobiDB-lite"/>
    </source>
</evidence>
<dbReference type="RefSeq" id="WP_132418153.1">
    <property type="nucleotide sequence ID" value="NZ_SKFG01000010.1"/>
</dbReference>
<evidence type="ECO:0000259" key="3">
    <source>
        <dbReference type="SMART" id="SM00460"/>
    </source>
</evidence>
<feature type="transmembrane region" description="Helical" evidence="2">
    <location>
        <begin position="118"/>
        <end position="135"/>
    </location>
</feature>
<dbReference type="SUPFAM" id="SSF54001">
    <property type="entry name" value="Cysteine proteinases"/>
    <property type="match status" value="1"/>
</dbReference>
<feature type="transmembrane region" description="Helical" evidence="2">
    <location>
        <begin position="205"/>
        <end position="223"/>
    </location>
</feature>
<dbReference type="PANTHER" id="PTHR42736:SF1">
    <property type="entry name" value="PROTEIN-GLUTAMINE GAMMA-GLUTAMYLTRANSFERASE"/>
    <property type="match status" value="1"/>
</dbReference>
<feature type="transmembrane region" description="Helical" evidence="2">
    <location>
        <begin position="165"/>
        <end position="185"/>
    </location>
</feature>
<dbReference type="EMBL" id="SKFG01000010">
    <property type="protein sequence ID" value="TCZ77053.1"/>
    <property type="molecule type" value="Genomic_DNA"/>
</dbReference>
<dbReference type="OrthoDB" id="9804872at2"/>
<dbReference type="Gene3D" id="3.10.620.30">
    <property type="match status" value="1"/>
</dbReference>
<feature type="domain" description="Transglutaminase-like" evidence="3">
    <location>
        <begin position="497"/>
        <end position="586"/>
    </location>
</feature>
<name>A0A4R4ECZ1_9BACL</name>
<keyword evidence="5" id="KW-1185">Reference proteome</keyword>
<organism evidence="4 5">
    <name type="scientific">Paenibacillus albiflavus</name>
    <dbReference type="NCBI Taxonomy" id="2545760"/>
    <lineage>
        <taxon>Bacteria</taxon>
        <taxon>Bacillati</taxon>
        <taxon>Bacillota</taxon>
        <taxon>Bacilli</taxon>
        <taxon>Bacillales</taxon>
        <taxon>Paenibacillaceae</taxon>
        <taxon>Paenibacillus</taxon>
    </lineage>
</organism>
<keyword evidence="2" id="KW-0472">Membrane</keyword>
<dbReference type="AlphaFoldDB" id="A0A4R4ECZ1"/>
<evidence type="ECO:0000313" key="5">
    <source>
        <dbReference type="Proteomes" id="UP000295418"/>
    </source>
</evidence>
<accession>A0A4R4ECZ1</accession>
<feature type="transmembrane region" description="Helical" evidence="2">
    <location>
        <begin position="50"/>
        <end position="66"/>
    </location>
</feature>
<sequence length="749" mass="85942">MANKRQGPITWFITQEFLQRAMAICMGIFLLQYVNWMMKEAVVWEETTANLIKYTLFGIGATYFIPKIPIVLRGAIQVVVIIVITGIYLDYKFIPITAWKWSEFLPFIDGNMLQLMPYLWFTLGAGLVYVISIWGMSKKLWMYIGIMGSIIAFCIRDSFSNLSLWKEIAVVLFCSTMIVIITNLVRIQKHSPDAWRKLSQRPFPILIPVVLIAVIFYSIVQYTPSIRPILTDPYTAWKNYNGEQVMKFTTNEGGSLPANPDNHAESGYSRSDESLGGGFKYNYRTVMKVTSSQRSYWRGETRSVYTGSGWEKDPKEQDNRIAVKPWEAIQPDPRVDTSKASINSIPYTVTMLSDEAYPVLFGPNRIQQLQEITGKDGQNNPSIISKITWTPNDAVMNFKGNSSYPTTYTMVSQVPVIDVNELRKVKIEDVSAELWQDYLQIPETMPVRIKELAQKITQNSATPYDKVKNIERFLAGNFVYNTEPAKGTSEDFVDQFLFEVKEGYCDYYSTAMVMLTRSIGMPARWVKGFATGTSLLEEMLEKGGYRGAAPRLSNSADEFTVRNADAHSWAEVYFPGWGWVPFEPTSGFTMPTVLVNNVNEPIPTPPVANVDAPVDATDAGWNWRMWTFIFGIVLLVGLVTFLVIKFMPWRNAMNLVRRTRYSGNYNQMVVHDVYRLLQYAKRKGFERESNETTLRETLTRWMQTSVWLERELTTLLILYERAHYSGTMLTEAEWFEALRTIRKLRIAMK</sequence>
<evidence type="ECO:0000256" key="2">
    <source>
        <dbReference type="SAM" id="Phobius"/>
    </source>
</evidence>
<feature type="transmembrane region" description="Helical" evidence="2">
    <location>
        <begin position="623"/>
        <end position="644"/>
    </location>
</feature>
<evidence type="ECO:0000313" key="4">
    <source>
        <dbReference type="EMBL" id="TCZ77053.1"/>
    </source>
</evidence>
<reference evidence="4 5" key="1">
    <citation type="submission" date="2019-03" db="EMBL/GenBank/DDBJ databases">
        <authorList>
            <person name="Kim M.K.M."/>
        </authorList>
    </citation>
    <scope>NUCLEOTIDE SEQUENCE [LARGE SCALE GENOMIC DNA]</scope>
    <source>
        <strain evidence="4 5">18JY21-1</strain>
    </source>
</reference>
<dbReference type="SMART" id="SM00460">
    <property type="entry name" value="TGc"/>
    <property type="match status" value="1"/>
</dbReference>
<comment type="caution">
    <text evidence="4">The sequence shown here is derived from an EMBL/GenBank/DDBJ whole genome shotgun (WGS) entry which is preliminary data.</text>
</comment>
<proteinExistence type="predicted"/>
<dbReference type="PANTHER" id="PTHR42736">
    <property type="entry name" value="PROTEIN-GLUTAMINE GAMMA-GLUTAMYLTRANSFERASE"/>
    <property type="match status" value="1"/>
</dbReference>
<feature type="region of interest" description="Disordered" evidence="1">
    <location>
        <begin position="251"/>
        <end position="273"/>
    </location>
</feature>
<feature type="transmembrane region" description="Helical" evidence="2">
    <location>
        <begin position="21"/>
        <end position="38"/>
    </location>
</feature>
<feature type="transmembrane region" description="Helical" evidence="2">
    <location>
        <begin position="78"/>
        <end position="98"/>
    </location>
</feature>
<dbReference type="Proteomes" id="UP000295418">
    <property type="component" value="Unassembled WGS sequence"/>
</dbReference>
<keyword evidence="2" id="KW-0812">Transmembrane</keyword>
<dbReference type="InterPro" id="IPR002931">
    <property type="entry name" value="Transglutaminase-like"/>
</dbReference>
<dbReference type="Pfam" id="PF01841">
    <property type="entry name" value="Transglut_core"/>
    <property type="match status" value="1"/>
</dbReference>
<gene>
    <name evidence="4" type="ORF">E0485_11325</name>
</gene>
<dbReference type="InterPro" id="IPR038765">
    <property type="entry name" value="Papain-like_cys_pep_sf"/>
</dbReference>
<keyword evidence="2" id="KW-1133">Transmembrane helix</keyword>
<protein>
    <recommendedName>
        <fullName evidence="3">Transglutaminase-like domain-containing protein</fullName>
    </recommendedName>
</protein>
<feature type="transmembrane region" description="Helical" evidence="2">
    <location>
        <begin position="140"/>
        <end position="159"/>
    </location>
</feature>